<keyword evidence="2" id="KW-1133">Transmembrane helix</keyword>
<feature type="compositionally biased region" description="Low complexity" evidence="1">
    <location>
        <begin position="183"/>
        <end position="199"/>
    </location>
</feature>
<keyword evidence="2" id="KW-0472">Membrane</keyword>
<evidence type="ECO:0000256" key="1">
    <source>
        <dbReference type="SAM" id="MobiDB-lite"/>
    </source>
</evidence>
<comment type="caution">
    <text evidence="3">The sequence shown here is derived from an EMBL/GenBank/DDBJ whole genome shotgun (WGS) entry which is preliminary data.</text>
</comment>
<feature type="transmembrane region" description="Helical" evidence="2">
    <location>
        <begin position="255"/>
        <end position="278"/>
    </location>
</feature>
<proteinExistence type="predicted"/>
<evidence type="ECO:0000256" key="2">
    <source>
        <dbReference type="SAM" id="Phobius"/>
    </source>
</evidence>
<protein>
    <submittedName>
        <fullName evidence="3">Uncharacterized protein</fullName>
    </submittedName>
</protein>
<dbReference type="AlphaFoldDB" id="A0A955RLK2"/>
<name>A0A955RLK2_9BACT</name>
<reference evidence="3" key="1">
    <citation type="submission" date="2020-04" db="EMBL/GenBank/DDBJ databases">
        <authorList>
            <person name="Zhang T."/>
        </authorList>
    </citation>
    <scope>NUCLEOTIDE SEQUENCE</scope>
    <source>
        <strain evidence="3">HKST-UBA09</strain>
    </source>
</reference>
<evidence type="ECO:0000313" key="3">
    <source>
        <dbReference type="EMBL" id="MCA9387161.1"/>
    </source>
</evidence>
<reference evidence="3" key="2">
    <citation type="journal article" date="2021" name="Microbiome">
        <title>Successional dynamics and alternative stable states in a saline activated sludge microbial community over 9 years.</title>
        <authorList>
            <person name="Wang Y."/>
            <person name="Ye J."/>
            <person name="Ju F."/>
            <person name="Liu L."/>
            <person name="Boyd J.A."/>
            <person name="Deng Y."/>
            <person name="Parks D.H."/>
            <person name="Jiang X."/>
            <person name="Yin X."/>
            <person name="Woodcroft B.J."/>
            <person name="Tyson G.W."/>
            <person name="Hugenholtz P."/>
            <person name="Polz M.F."/>
            <person name="Zhang T."/>
        </authorList>
    </citation>
    <scope>NUCLEOTIDE SEQUENCE</scope>
    <source>
        <strain evidence="3">HKST-UBA09</strain>
    </source>
</reference>
<dbReference type="Proteomes" id="UP000714915">
    <property type="component" value="Unassembled WGS sequence"/>
</dbReference>
<keyword evidence="2" id="KW-0812">Transmembrane</keyword>
<feature type="compositionally biased region" description="Polar residues" evidence="1">
    <location>
        <begin position="172"/>
        <end position="182"/>
    </location>
</feature>
<evidence type="ECO:0000313" key="4">
    <source>
        <dbReference type="Proteomes" id="UP000714915"/>
    </source>
</evidence>
<gene>
    <name evidence="3" type="ORF">KC669_03955</name>
</gene>
<sequence>QESFVCIVDTILSNGQHTAYFRATDSNNVTTDNSSVFSIAFNVQVNPTSNSSSSGGQTSVIENPDDSIPEIKIAKDINNPNLYLITVSDNFPLVISNVVIVTDNITVISKTCTKPSNYTIYCILEVSGKGDFRVIATDSSNLTREVRYEIAQDGTGTIIDEQTEKPPVIEVPTNNETSNPPVTNTGSNNDNNTSNNNNSGYNYINETNPNDTEDNNGDIVIDEDYVYINPNQPVVNEVPKVDKTFADKIVQSAPLIMPVTLVTLPFLPVILVFFLFWLI</sequence>
<organism evidence="3 4">
    <name type="scientific">Candidatus Dojkabacteria bacterium</name>
    <dbReference type="NCBI Taxonomy" id="2099670"/>
    <lineage>
        <taxon>Bacteria</taxon>
        <taxon>Candidatus Dojkabacteria</taxon>
    </lineage>
</organism>
<feature type="region of interest" description="Disordered" evidence="1">
    <location>
        <begin position="170"/>
        <end position="199"/>
    </location>
</feature>
<dbReference type="EMBL" id="JAGQLF010000057">
    <property type="protein sequence ID" value="MCA9387161.1"/>
    <property type="molecule type" value="Genomic_DNA"/>
</dbReference>
<feature type="non-terminal residue" evidence="3">
    <location>
        <position position="1"/>
    </location>
</feature>
<accession>A0A955RLK2</accession>